<feature type="region of interest" description="Disordered" evidence="4">
    <location>
        <begin position="118"/>
        <end position="137"/>
    </location>
</feature>
<dbReference type="Proteomes" id="UP001549921">
    <property type="component" value="Unassembled WGS sequence"/>
</dbReference>
<dbReference type="Pfam" id="PF15309">
    <property type="entry name" value="ALMS_motif"/>
    <property type="match status" value="1"/>
</dbReference>
<feature type="region of interest" description="Disordered" evidence="4">
    <location>
        <begin position="547"/>
        <end position="592"/>
    </location>
</feature>
<feature type="region of interest" description="Disordered" evidence="4">
    <location>
        <begin position="1254"/>
        <end position="1296"/>
    </location>
</feature>
<feature type="compositionally biased region" description="Polar residues" evidence="4">
    <location>
        <begin position="570"/>
        <end position="592"/>
    </location>
</feature>
<feature type="compositionally biased region" description="Basic and acidic residues" evidence="4">
    <location>
        <begin position="1282"/>
        <end position="1296"/>
    </location>
</feature>
<feature type="region of interest" description="Disordered" evidence="4">
    <location>
        <begin position="507"/>
        <end position="532"/>
    </location>
</feature>
<feature type="region of interest" description="Disordered" evidence="4">
    <location>
        <begin position="917"/>
        <end position="939"/>
    </location>
</feature>
<dbReference type="InterPro" id="IPR029299">
    <property type="entry name" value="ALMS_motif"/>
</dbReference>
<feature type="domain" description="ALMS motif" evidence="5">
    <location>
        <begin position="1578"/>
        <end position="1710"/>
    </location>
</feature>
<feature type="compositionally biased region" description="Basic and acidic residues" evidence="4">
    <location>
        <begin position="371"/>
        <end position="384"/>
    </location>
</feature>
<keyword evidence="3" id="KW-0206">Cytoskeleton</keyword>
<feature type="region of interest" description="Disordered" evidence="4">
    <location>
        <begin position="656"/>
        <end position="707"/>
    </location>
</feature>
<comment type="subcellular location">
    <subcellularLocation>
        <location evidence="1">Cytoplasm</location>
        <location evidence="1">Cytoskeleton</location>
        <location evidence="1">Microtubule organizing center</location>
        <location evidence="1">Centrosome</location>
    </subcellularLocation>
</comment>
<feature type="compositionally biased region" description="Polar residues" evidence="4">
    <location>
        <begin position="673"/>
        <end position="702"/>
    </location>
</feature>
<evidence type="ECO:0000256" key="1">
    <source>
        <dbReference type="ARBA" id="ARBA00004300"/>
    </source>
</evidence>
<feature type="region of interest" description="Disordered" evidence="4">
    <location>
        <begin position="413"/>
        <end position="444"/>
    </location>
</feature>
<feature type="region of interest" description="Disordered" evidence="4">
    <location>
        <begin position="292"/>
        <end position="311"/>
    </location>
</feature>
<dbReference type="EMBL" id="JBEDNZ010000022">
    <property type="protein sequence ID" value="KAL0818361.1"/>
    <property type="molecule type" value="Genomic_DNA"/>
</dbReference>
<feature type="compositionally biased region" description="Basic and acidic residues" evidence="4">
    <location>
        <begin position="64"/>
        <end position="77"/>
    </location>
</feature>
<feature type="region of interest" description="Disordered" evidence="4">
    <location>
        <begin position="355"/>
        <end position="386"/>
    </location>
</feature>
<accession>A0ABD0SFQ8</accession>
<feature type="region of interest" description="Disordered" evidence="4">
    <location>
        <begin position="199"/>
        <end position="234"/>
    </location>
</feature>
<evidence type="ECO:0000259" key="5">
    <source>
        <dbReference type="Pfam" id="PF15309"/>
    </source>
</evidence>
<proteinExistence type="predicted"/>
<feature type="compositionally biased region" description="Basic and acidic residues" evidence="4">
    <location>
        <begin position="435"/>
        <end position="444"/>
    </location>
</feature>
<feature type="compositionally biased region" description="Low complexity" evidence="4">
    <location>
        <begin position="512"/>
        <end position="522"/>
    </location>
</feature>
<name>A0ABD0SFQ8_LOXSC</name>
<feature type="compositionally biased region" description="Basic residues" evidence="4">
    <location>
        <begin position="355"/>
        <end position="370"/>
    </location>
</feature>
<dbReference type="GO" id="GO:0005813">
    <property type="term" value="C:centrosome"/>
    <property type="evidence" value="ECO:0007669"/>
    <property type="project" value="UniProtKB-SubCell"/>
</dbReference>
<evidence type="ECO:0000256" key="4">
    <source>
        <dbReference type="SAM" id="MobiDB-lite"/>
    </source>
</evidence>
<evidence type="ECO:0000256" key="3">
    <source>
        <dbReference type="ARBA" id="ARBA00023212"/>
    </source>
</evidence>
<reference evidence="6 7" key="1">
    <citation type="submission" date="2024-06" db="EMBL/GenBank/DDBJ databases">
        <title>A chromosome-level genome assembly of beet webworm, Loxostege sticticalis.</title>
        <authorList>
            <person name="Zhang Y."/>
        </authorList>
    </citation>
    <scope>NUCLEOTIDE SEQUENCE [LARGE SCALE GENOMIC DNA]</scope>
    <source>
        <strain evidence="6">AQ028</strain>
        <tissue evidence="6">Male pupae</tissue>
    </source>
</reference>
<feature type="compositionally biased region" description="Low complexity" evidence="4">
    <location>
        <begin position="917"/>
        <end position="927"/>
    </location>
</feature>
<evidence type="ECO:0000313" key="7">
    <source>
        <dbReference type="Proteomes" id="UP001549921"/>
    </source>
</evidence>
<comment type="caution">
    <text evidence="6">The sequence shown here is derived from an EMBL/GenBank/DDBJ whole genome shotgun (WGS) entry which is preliminary data.</text>
</comment>
<sequence length="1724" mass="193280">MENDDNDNAEVKPVDEASAVVNSVILDYYKKFGRKRDLEQYFSLSTAETEVRDVSSLFWRRMKSQTDSDSGDRKSESSTELCRISIKCSMPDPCSSQDENTKTKSDSESPPIIVEELTSRHSDEESANEYNDDNQSQKSIDATLDTSMNKPLSPTSSVTSQRKLEWDSLADVGYGNESDRKTSASSLSTLERLALKQQYSNNDSKENNDLGAPTAHSTPVDVNENKTKGNKGGLRKTTKIYKRDVDVVEVSVPQGSEMSSSQPINVNLTKHISFNMEKDGGISLDSIKKDLNITPENRPHSTEEIPHDKMDKEIQTTLNKNKEQPSPGHDQPPQIYCQKVPVIISLNTLRKKFRKKKLKVARRKLRSKKKPTSDKENIPQEKSMEQVSAAESFEYMPGHVYNQNQMNQEQLRSRNNVTANKSSAESSGAVTTTESSKDSKHSFTKDLEKSIDLLKAALRKKHDDSELKNKLIKEVVQRLLKSKYRDDESTTDFLSGLSFSSKKMGLGESQFTTSTSDSNNTDANPKSRPKKSILRLDKFNANVLASTSQSAPNLPAVSKSEKPVVPNPLKPNTLTESDMSSGGKHSSDTAFAKTSSEELYQKYLEALRREQAYKKHLKDKENFLKQKLVCSDMAFKLPQHDIKVNNRLKDLIKDLTRNNYDDGSGDASKLEGGSNSNYDIQRPNSVTKQRSHSVFTLSSGNSDDNRKANLKKQLQNEMREAKAENNRDNHQCCCTRQFAAPKVEAIDSSVQVNIKNNSNEGSVEKQKQKSTKCGSYGCNRNSPRDIAHVVSDDAGDIKYVCVCNNKHISQEEIPENMLIYKCSRLTTKGVQLETVSSKISNTVGVQCMGDSLCRSNKNEDAQLSQPSTSKRRHAAPSEELLKLLSSSSSENIAELERMSKASQTNLAINLLQRKPSVHSVTSSSSVGKKSRESSPKSINAGCNDLQNKIIVHEATRSIQTEISINPRIPDPSLSDLHIINDDDCVKLINERFREASKKSSESDIKCPNNENNKKDIASDDSAKTHHKCVCVEELKSNCSSPRSTCPSKVNKEIQSDVEPNNNEVQPQMMPKTDDIATDNFTIPIQGTNMTLMVKIGSKTTKTRDNKKSEEFVTQCVGTNKTDTSEKATNLREECSKGVQSQKIDVFSSIDKDFKQSPREPGCSEKPAVEPKKYPTKEEIMEMFNKCCLVNTCIDDNTVRHTYPREVQVNPKPFVRSNTDTGRFVTGACVQTDSIDKMDAVTQQDPPVGVFQKLRETDSEAKSSKSSKSGCCKEPKCSSSESQSRKSSSEGEKDPILDIIKDITKRYSKQDLARSKKKKCFKEIVTVLNYLLDTDDGTDQDQLKISDSCCTRDTDSDKTNKPKEKATCSKVCGSQTSPPKVDKAVQLSPNPSCKKQCTESSEIQASTDFPETSTDSATCKVLNKIKRECEKYHQKRCKSHASKKCDPSSSTSVNCEQCKRVHHCPCRGHRCHKSKSSGEKSKKKCVAYNLIIQTSDSMISEETSVDKCCNPLQDIVVKVPPKKKHLEKVPFKEVSAKIEKNMPRCSPRANARTHRSRSLPNDSEISSVDGCAKTNRGYTVRDYLEQNRPDFMEKTSNRQQCLKIIRDKRANERATHRQLLSVQLDREPDVNSLSETDLQRLAYDLGVQLRRKKLAPKFISEREMKKHSEMIYKSLPEVVQKKEEIKKENIKKTNLLMANMFKKNLQKKTLRGSVNLSNYSTVIKI</sequence>
<feature type="region of interest" description="Disordered" evidence="4">
    <location>
        <begin position="55"/>
        <end position="112"/>
    </location>
</feature>
<evidence type="ECO:0000313" key="6">
    <source>
        <dbReference type="EMBL" id="KAL0818361.1"/>
    </source>
</evidence>
<keyword evidence="2" id="KW-0963">Cytoplasm</keyword>
<evidence type="ECO:0000256" key="2">
    <source>
        <dbReference type="ARBA" id="ARBA00022490"/>
    </source>
</evidence>
<gene>
    <name evidence="6" type="ORF">ABMA28_008839</name>
</gene>
<feature type="compositionally biased region" description="Polar residues" evidence="4">
    <location>
        <begin position="413"/>
        <end position="434"/>
    </location>
</feature>
<organism evidence="6 7">
    <name type="scientific">Loxostege sticticalis</name>
    <name type="common">Beet webworm moth</name>
    <dbReference type="NCBI Taxonomy" id="481309"/>
    <lineage>
        <taxon>Eukaryota</taxon>
        <taxon>Metazoa</taxon>
        <taxon>Ecdysozoa</taxon>
        <taxon>Arthropoda</taxon>
        <taxon>Hexapoda</taxon>
        <taxon>Insecta</taxon>
        <taxon>Pterygota</taxon>
        <taxon>Neoptera</taxon>
        <taxon>Endopterygota</taxon>
        <taxon>Lepidoptera</taxon>
        <taxon>Glossata</taxon>
        <taxon>Ditrysia</taxon>
        <taxon>Pyraloidea</taxon>
        <taxon>Crambidae</taxon>
        <taxon>Pyraustinae</taxon>
        <taxon>Loxostege</taxon>
    </lineage>
</organism>
<feature type="region of interest" description="Disordered" evidence="4">
    <location>
        <begin position="1541"/>
        <end position="1569"/>
    </location>
</feature>
<protein>
    <recommendedName>
        <fullName evidence="5">ALMS motif domain-containing protein</fullName>
    </recommendedName>
</protein>